<feature type="non-terminal residue" evidence="2">
    <location>
        <position position="117"/>
    </location>
</feature>
<feature type="region of interest" description="Disordered" evidence="1">
    <location>
        <begin position="1"/>
        <end position="23"/>
    </location>
</feature>
<dbReference type="EMBL" id="CAUYUJ010017322">
    <property type="protein sequence ID" value="CAK0873796.1"/>
    <property type="molecule type" value="Genomic_DNA"/>
</dbReference>
<protein>
    <recommendedName>
        <fullName evidence="4">Phospholipase B-like</fullName>
    </recommendedName>
</protein>
<dbReference type="Proteomes" id="UP001189429">
    <property type="component" value="Unassembled WGS sequence"/>
</dbReference>
<evidence type="ECO:0000313" key="3">
    <source>
        <dbReference type="Proteomes" id="UP001189429"/>
    </source>
</evidence>
<proteinExistence type="predicted"/>
<comment type="caution">
    <text evidence="2">The sequence shown here is derived from an EMBL/GenBank/DDBJ whole genome shotgun (WGS) entry which is preliminary data.</text>
</comment>
<evidence type="ECO:0000256" key="1">
    <source>
        <dbReference type="SAM" id="MobiDB-lite"/>
    </source>
</evidence>
<name>A0ABN9VKI6_9DINO</name>
<evidence type="ECO:0000313" key="2">
    <source>
        <dbReference type="EMBL" id="CAK0873796.1"/>
    </source>
</evidence>
<organism evidence="2 3">
    <name type="scientific">Prorocentrum cordatum</name>
    <dbReference type="NCBI Taxonomy" id="2364126"/>
    <lineage>
        <taxon>Eukaryota</taxon>
        <taxon>Sar</taxon>
        <taxon>Alveolata</taxon>
        <taxon>Dinophyceae</taxon>
        <taxon>Prorocentrales</taxon>
        <taxon>Prorocentraceae</taxon>
        <taxon>Prorocentrum</taxon>
    </lineage>
</organism>
<accession>A0ABN9VKI6</accession>
<keyword evidence="3" id="KW-1185">Reference proteome</keyword>
<feature type="non-terminal residue" evidence="2">
    <location>
        <position position="1"/>
    </location>
</feature>
<reference evidence="2" key="1">
    <citation type="submission" date="2023-10" db="EMBL/GenBank/DDBJ databases">
        <authorList>
            <person name="Chen Y."/>
            <person name="Shah S."/>
            <person name="Dougan E. K."/>
            <person name="Thang M."/>
            <person name="Chan C."/>
        </authorList>
    </citation>
    <scope>NUCLEOTIDE SEQUENCE [LARGE SCALE GENOMIC DNA]</scope>
</reference>
<gene>
    <name evidence="2" type="ORF">PCOR1329_LOCUS58898</name>
</gene>
<evidence type="ECO:0008006" key="4">
    <source>
        <dbReference type="Google" id="ProtNLM"/>
    </source>
</evidence>
<sequence>GGGISGTRAAQLAAGGTRSGPVGERLWAVVDPGAGSAAGALGEADAADAQRRVCSLSPWRFVPEQLLAVLGHGGEPQWVEANSSRLTASAGWRAAWRSEERRPFRAKPYLGTESTQP</sequence>